<protein>
    <submittedName>
        <fullName evidence="1">Uncharacterized protein</fullName>
    </submittedName>
</protein>
<accession>A0A562MC83</accession>
<organism evidence="1 2">
    <name type="scientific">Sphingobacterium siyangense</name>
    <dbReference type="NCBI Taxonomy" id="459529"/>
    <lineage>
        <taxon>Bacteria</taxon>
        <taxon>Pseudomonadati</taxon>
        <taxon>Bacteroidota</taxon>
        <taxon>Sphingobacteriia</taxon>
        <taxon>Sphingobacteriales</taxon>
        <taxon>Sphingobacteriaceae</taxon>
        <taxon>Sphingobacterium</taxon>
    </lineage>
</organism>
<reference evidence="1 2" key="1">
    <citation type="journal article" date="2015" name="Stand. Genomic Sci.">
        <title>Genomic Encyclopedia of Bacterial and Archaeal Type Strains, Phase III: the genomes of soil and plant-associated and newly described type strains.</title>
        <authorList>
            <person name="Whitman W.B."/>
            <person name="Woyke T."/>
            <person name="Klenk H.P."/>
            <person name="Zhou Y."/>
            <person name="Lilburn T.G."/>
            <person name="Beck B.J."/>
            <person name="De Vos P."/>
            <person name="Vandamme P."/>
            <person name="Eisen J.A."/>
            <person name="Garrity G."/>
            <person name="Hugenholtz P."/>
            <person name="Kyrpides N.C."/>
        </authorList>
    </citation>
    <scope>NUCLEOTIDE SEQUENCE [LARGE SCALE GENOMIC DNA]</scope>
    <source>
        <strain evidence="1 2">CGMCC 1.6855</strain>
    </source>
</reference>
<dbReference type="Proteomes" id="UP000315908">
    <property type="component" value="Unassembled WGS sequence"/>
</dbReference>
<dbReference type="AlphaFoldDB" id="A0A562MC83"/>
<evidence type="ECO:0000313" key="2">
    <source>
        <dbReference type="Proteomes" id="UP000315908"/>
    </source>
</evidence>
<proteinExistence type="predicted"/>
<evidence type="ECO:0000313" key="1">
    <source>
        <dbReference type="EMBL" id="TWI17546.1"/>
    </source>
</evidence>
<name>A0A562MC83_9SPHI</name>
<comment type="caution">
    <text evidence="1">The sequence shown here is derived from an EMBL/GenBank/DDBJ whole genome shotgun (WGS) entry which is preliminary data.</text>
</comment>
<sequence length="40" mass="4745">MDTLKISNYEAQSFVHSLFLLIYQSSNDNLTKYNKTKHDH</sequence>
<dbReference type="EMBL" id="VLKR01000021">
    <property type="protein sequence ID" value="TWI17546.1"/>
    <property type="molecule type" value="Genomic_DNA"/>
</dbReference>
<gene>
    <name evidence="1" type="ORF">IQ31_03697</name>
</gene>